<sequence length="108" mass="12807">MRITITPEQIDNVANMFHLAYGLSKTQMEGLQKAINSLESQWMGMEKNRFYSEFQSSQQVFSSFLTKLQEIELELKDSRRRMILVFFAGYFAIKKWCSANIKDRRFSF</sequence>
<dbReference type="OrthoDB" id="4978934at2"/>
<gene>
    <name evidence="2" type="ORF">DQX05_00700</name>
</gene>
<dbReference type="NCBIfam" id="TIGR03930">
    <property type="entry name" value="WXG100_ESAT6"/>
    <property type="match status" value="1"/>
</dbReference>
<dbReference type="SUPFAM" id="SSF158414">
    <property type="entry name" value="HP0062-like"/>
    <property type="match status" value="1"/>
</dbReference>
<dbReference type="AlphaFoldDB" id="A0A3A3GPV6"/>
<protein>
    <recommendedName>
        <fullName evidence="1">ESAT-6-like protein</fullName>
    </recommendedName>
</protein>
<dbReference type="EMBL" id="QYZD01000001">
    <property type="protein sequence ID" value="RJG26591.1"/>
    <property type="molecule type" value="Genomic_DNA"/>
</dbReference>
<organism evidence="2 3">
    <name type="scientific">Paenibacillus thiaminolyticus</name>
    <name type="common">Bacillus thiaminolyticus</name>
    <dbReference type="NCBI Taxonomy" id="49283"/>
    <lineage>
        <taxon>Bacteria</taxon>
        <taxon>Bacillati</taxon>
        <taxon>Bacillota</taxon>
        <taxon>Bacilli</taxon>
        <taxon>Bacillales</taxon>
        <taxon>Paenibacillaceae</taxon>
        <taxon>Paenibacillus</taxon>
    </lineage>
</organism>
<dbReference type="Proteomes" id="UP000266177">
    <property type="component" value="Unassembled WGS sequence"/>
</dbReference>
<dbReference type="RefSeq" id="WP_119790009.1">
    <property type="nucleotide sequence ID" value="NZ_QYZD01000001.1"/>
</dbReference>
<dbReference type="Pfam" id="PF06013">
    <property type="entry name" value="WXG100"/>
    <property type="match status" value="1"/>
</dbReference>
<evidence type="ECO:0000256" key="1">
    <source>
        <dbReference type="RuleBase" id="RU362001"/>
    </source>
</evidence>
<comment type="similarity">
    <text evidence="1">Belongs to the WXG100 family.</text>
</comment>
<dbReference type="InterPro" id="IPR029013">
    <property type="entry name" value="HP0062-like_sf"/>
</dbReference>
<evidence type="ECO:0000313" key="3">
    <source>
        <dbReference type="Proteomes" id="UP000266177"/>
    </source>
</evidence>
<comment type="caution">
    <text evidence="2">The sequence shown here is derived from an EMBL/GenBank/DDBJ whole genome shotgun (WGS) entry which is preliminary data.</text>
</comment>
<evidence type="ECO:0000313" key="2">
    <source>
        <dbReference type="EMBL" id="RJG26591.1"/>
    </source>
</evidence>
<name>A0A3A3GPV6_PANTH</name>
<dbReference type="InterPro" id="IPR010310">
    <property type="entry name" value="T7SS_ESAT-6-like"/>
</dbReference>
<proteinExistence type="inferred from homology"/>
<dbReference type="Gene3D" id="1.10.287.850">
    <property type="entry name" value="HP0062-like domain"/>
    <property type="match status" value="1"/>
</dbReference>
<accession>A0A3A3GPV6</accession>
<reference evidence="2 3" key="1">
    <citation type="submission" date="2018-09" db="EMBL/GenBank/DDBJ databases">
        <title>Paenibacillus SK2017-BO5.</title>
        <authorList>
            <person name="Piskunova J.V."/>
            <person name="Dubiley S.A."/>
            <person name="Severinov K.V."/>
        </authorList>
    </citation>
    <scope>NUCLEOTIDE SEQUENCE [LARGE SCALE GENOMIC DNA]</scope>
    <source>
        <strain evidence="2 3">BO5</strain>
    </source>
</reference>